<dbReference type="PANTHER" id="PTHR10584:SF166">
    <property type="entry name" value="RIBOKINASE"/>
    <property type="match status" value="1"/>
</dbReference>
<dbReference type="InterPro" id="IPR011611">
    <property type="entry name" value="PfkB_dom"/>
</dbReference>
<keyword evidence="1 4" id="KW-0808">Transferase</keyword>
<dbReference type="GO" id="GO:0004747">
    <property type="term" value="F:ribokinase activity"/>
    <property type="evidence" value="ECO:0007669"/>
    <property type="project" value="UniProtKB-EC"/>
</dbReference>
<dbReference type="InterPro" id="IPR029056">
    <property type="entry name" value="Ribokinase-like"/>
</dbReference>
<gene>
    <name evidence="4" type="primary">rbsK</name>
    <name evidence="4" type="ordered locus">PMM1044</name>
</gene>
<evidence type="ECO:0000313" key="4">
    <source>
        <dbReference type="EMBL" id="CAE19503.1"/>
    </source>
</evidence>
<dbReference type="KEGG" id="pmm:PMM1044"/>
<protein>
    <submittedName>
        <fullName evidence="4">Possible pfkB family carbohydrate kinase</fullName>
        <ecNumber evidence="4">2.7.1.15</ecNumber>
    </submittedName>
</protein>
<dbReference type="STRING" id="59919.PMM1044"/>
<dbReference type="PANTHER" id="PTHR10584">
    <property type="entry name" value="SUGAR KINASE"/>
    <property type="match status" value="1"/>
</dbReference>
<evidence type="ECO:0000259" key="3">
    <source>
        <dbReference type="Pfam" id="PF00294"/>
    </source>
</evidence>
<dbReference type="EMBL" id="BX548174">
    <property type="protein sequence ID" value="CAE19503.1"/>
    <property type="molecule type" value="Genomic_DNA"/>
</dbReference>
<dbReference type="SUPFAM" id="SSF53613">
    <property type="entry name" value="Ribokinase-like"/>
    <property type="match status" value="1"/>
</dbReference>
<evidence type="ECO:0000256" key="1">
    <source>
        <dbReference type="ARBA" id="ARBA00022679"/>
    </source>
</evidence>
<dbReference type="eggNOG" id="COG0524">
    <property type="taxonomic scope" value="Bacteria"/>
</dbReference>
<feature type="domain" description="Carbohydrate kinase PfkB" evidence="3">
    <location>
        <begin position="56"/>
        <end position="182"/>
    </location>
</feature>
<accession>Q7V142</accession>
<proteinExistence type="predicted"/>
<reference evidence="4 5" key="1">
    <citation type="journal article" date="2003" name="Nature">
        <title>Genome divergence in two Prochlorococcus ecotypes reflects oceanic niche differentiation.</title>
        <authorList>
            <person name="Rocap G."/>
            <person name="Larimer F.W."/>
            <person name="Lamerdin J.E."/>
            <person name="Malfatti S."/>
            <person name="Chain P."/>
            <person name="Ahlgren N.A."/>
            <person name="Arellano A."/>
            <person name="Coleman M."/>
            <person name="Hauser L."/>
            <person name="Hess W.R."/>
            <person name="Johnson Z.I."/>
            <person name="Land M.L."/>
            <person name="Lindell D."/>
            <person name="Post A.F."/>
            <person name="Regala W."/>
            <person name="Shah M."/>
            <person name="Shaw S.L."/>
            <person name="Steglich C."/>
            <person name="Sullivan M.B."/>
            <person name="Ting C.S."/>
            <person name="Tolonen A."/>
            <person name="Webb E.A."/>
            <person name="Zinser E.R."/>
            <person name="Chisholm S.W."/>
        </authorList>
    </citation>
    <scope>NUCLEOTIDE SEQUENCE [LARGE SCALE GENOMIC DNA]</scope>
    <source>
        <strain evidence="5">CCMP1986 / NIES-2087 / MED4</strain>
    </source>
</reference>
<organism evidence="4 5">
    <name type="scientific">Prochlorococcus marinus subsp. pastoris (strain CCMP1986 / NIES-2087 / MED4)</name>
    <dbReference type="NCBI Taxonomy" id="59919"/>
    <lineage>
        <taxon>Bacteria</taxon>
        <taxon>Bacillati</taxon>
        <taxon>Cyanobacteriota</taxon>
        <taxon>Cyanophyceae</taxon>
        <taxon>Synechococcales</taxon>
        <taxon>Prochlorococcaceae</taxon>
        <taxon>Prochlorococcus</taxon>
    </lineage>
</organism>
<dbReference type="Gene3D" id="3.40.1190.20">
    <property type="match status" value="1"/>
</dbReference>
<dbReference type="Proteomes" id="UP000001026">
    <property type="component" value="Chromosome"/>
</dbReference>
<dbReference type="AlphaFoldDB" id="Q7V142"/>
<dbReference type="CDD" id="cd01947">
    <property type="entry name" value="Guanosine_kinase_like"/>
    <property type="match status" value="1"/>
</dbReference>
<dbReference type="HOGENOM" id="CLU_993429_0_0_3"/>
<keyword evidence="2 4" id="KW-0418">Kinase</keyword>
<dbReference type="Pfam" id="PF00294">
    <property type="entry name" value="PfkB"/>
    <property type="match status" value="2"/>
</dbReference>
<evidence type="ECO:0000256" key="2">
    <source>
        <dbReference type="ARBA" id="ARBA00022777"/>
    </source>
</evidence>
<feature type="domain" description="Carbohydrate kinase PfkB" evidence="3">
    <location>
        <begin position="244"/>
        <end position="306"/>
    </location>
</feature>
<name>Q7V142_PROMP</name>
<dbReference type="EC" id="2.7.1.15" evidence="4"/>
<sequence>MIEKGKDKIVFVYYLLVCLVNSYANDIYPNNSINKLMIEEENYNFQDYKFIKGNLKFAVIGHIEWINFIEVDQLPQPGLISHSKKSLEYPAGGGSVIAKRLRELTNSEVHFFTALGNDFYGKQCLNILENMGIKLHVGWRDKPTRKGFSVIDSDGERSITIIGDRLSPNHIDDLDWAILDEMDGVFITAGDKELFKKSRVAKILCTTPRVGLNIINESEIFLDGLIGSNLDPGEVFSLDELKLNPKYVIKTEGENGGIVFPGGRYKAIKTKKNKVDSYGCGDSFAAGILYGLSSDWNIEESLNLAKIMGRNCSEHFGPYKKCYQL</sequence>
<evidence type="ECO:0000313" key="5">
    <source>
        <dbReference type="Proteomes" id="UP000001026"/>
    </source>
</evidence>